<organism evidence="3 4">
    <name type="scientific">Sporisorium reilianum (strain SRZ2)</name>
    <name type="common">Maize head smut fungus</name>
    <dbReference type="NCBI Taxonomy" id="999809"/>
    <lineage>
        <taxon>Eukaryota</taxon>
        <taxon>Fungi</taxon>
        <taxon>Dikarya</taxon>
        <taxon>Basidiomycota</taxon>
        <taxon>Ustilaginomycotina</taxon>
        <taxon>Ustilaginomycetes</taxon>
        <taxon>Ustilaginales</taxon>
        <taxon>Ustilaginaceae</taxon>
        <taxon>Sporisorium</taxon>
    </lineage>
</organism>
<dbReference type="GO" id="GO:0006384">
    <property type="term" value="P:transcription initiation at RNA polymerase III promoter"/>
    <property type="evidence" value="ECO:0007669"/>
    <property type="project" value="InterPro"/>
</dbReference>
<dbReference type="InterPro" id="IPR024764">
    <property type="entry name" value="TFIIIC_Znf"/>
</dbReference>
<feature type="domain" description="Transcription factor IIIC 90kDa subunit N-terminal" evidence="1">
    <location>
        <begin position="42"/>
        <end position="269"/>
    </location>
</feature>
<dbReference type="PANTHER" id="PTHR15496:SF2">
    <property type="entry name" value="GENERAL TRANSCRIPTION FACTOR 3C POLYPEPTIDE 4"/>
    <property type="match status" value="1"/>
</dbReference>
<dbReference type="HOGENOM" id="CLU_010810_0_0_1"/>
<dbReference type="AlphaFoldDB" id="E7A0W4"/>
<dbReference type="PANTHER" id="PTHR15496">
    <property type="entry name" value="GENERAL TRANSCRIPTION FACTOR 3C POLYPEPTIDE 4 FAMILY"/>
    <property type="match status" value="1"/>
</dbReference>
<evidence type="ECO:0000313" key="3">
    <source>
        <dbReference type="EMBL" id="CBQ73121.1"/>
    </source>
</evidence>
<dbReference type="VEuPathDB" id="FungiDB:sr13782"/>
<dbReference type="InterPro" id="IPR024761">
    <property type="entry name" value="TFIIIC_delta_N"/>
</dbReference>
<dbReference type="Pfam" id="PF12657">
    <property type="entry name" value="TFIIIC_delta"/>
    <property type="match status" value="1"/>
</dbReference>
<dbReference type="EMBL" id="FQ311471">
    <property type="protein sequence ID" value="CBQ73121.1"/>
    <property type="molecule type" value="Genomic_DNA"/>
</dbReference>
<protein>
    <recommendedName>
        <fullName evidence="5">Transcription factor IIIC 90kDa subunit N-terminal domain-containing protein</fullName>
    </recommendedName>
</protein>
<sequence length="697" mass="76644">MPGNPKSAHNGTEVATIQGPMRIRVCSIALSSGAPHLGNLQWSELGQALVVTDEYIVILSPLTGLHPTLAGQSRTQGIECHPDWHDRFPHSVAEISIKTFLDGEQTVRRRIILESDHSAVDPHFQNVQWASACWSRPGLGPHTGCLILATTSELDLFVLGAPLNAWTGEWKLLQAISLDPVADLVELDAAAASDGKDVFSQSRALLRKKQMATEVTCASFLDLPGRNGDSDEPASSSTYIIAGTRSGHIGVWGCDAITGHFNFVSAVSVSLTSIDKFIVSSDVEDGQRGLQARIAIKDEDGVVLYGLYVVDGHADVRLLTAAPIHSERGLITAWRWVKHRLIYATVSRFHVYDAHTQQSATVAVGTDPFDSLDPFSPVIDIRPSPDSDSEVKAVLLDLREYTIAFVPPEQVDSEYEVVEPTLPSTLSGYPPMTENLQRKHIDHQAFLGYAIEPSSRLSSAWLAGGVRTDEKVAFMGYNSSDVLCYQLEVLCKGSVVPASLLDQALASTATGTPTYLAARIVLALLYIFKKQQDKIRNQLVSAIENKWAALASISADAKRPQQQLLYLLACRLQESASDSPPPFDALIRSYRESVLRDWLQRWTPQSVMTDEQCAACNTQLALSWNEQRQYFGWAKCQKGHVWPRCSLSLATISDREVRVCTGCWAKALVPHKQGQGPWQNLMLRSECLYCGSSWIVR</sequence>
<evidence type="ECO:0008006" key="5">
    <source>
        <dbReference type="Google" id="ProtNLM"/>
    </source>
</evidence>
<proteinExistence type="predicted"/>
<accession>E7A0W4</accession>
<dbReference type="GO" id="GO:0004402">
    <property type="term" value="F:histone acetyltransferase activity"/>
    <property type="evidence" value="ECO:0007669"/>
    <property type="project" value="InterPro"/>
</dbReference>
<feature type="domain" description="Transcription factor IIIC putative zinc-finger" evidence="2">
    <location>
        <begin position="605"/>
        <end position="692"/>
    </location>
</feature>
<keyword evidence="4" id="KW-1185">Reference proteome</keyword>
<dbReference type="eggNOG" id="ENOG502SFWK">
    <property type="taxonomic scope" value="Eukaryota"/>
</dbReference>
<evidence type="ECO:0000259" key="1">
    <source>
        <dbReference type="Pfam" id="PF12657"/>
    </source>
</evidence>
<reference evidence="3 4" key="1">
    <citation type="journal article" date="2010" name="Science">
        <title>Pathogenicity determinants in smut fungi revealed by genome comparison.</title>
        <authorList>
            <person name="Schirawski J."/>
            <person name="Mannhaupt G."/>
            <person name="Muench K."/>
            <person name="Brefort T."/>
            <person name="Schipper K."/>
            <person name="Doehlemann G."/>
            <person name="Di Stasio M."/>
            <person name="Roessel N."/>
            <person name="Mendoza-Mendoza A."/>
            <person name="Pester D."/>
            <person name="Mueller O."/>
            <person name="Winterberg B."/>
            <person name="Meyer E."/>
            <person name="Ghareeb H."/>
            <person name="Wollenberg T."/>
            <person name="Muensterkoetter M."/>
            <person name="Wong P."/>
            <person name="Walter M."/>
            <person name="Stukenbrock E."/>
            <person name="Gueldener U."/>
            <person name="Kahmann R."/>
        </authorList>
    </citation>
    <scope>NUCLEOTIDE SEQUENCE [LARGE SCALE GENOMIC DNA]</scope>
    <source>
        <strain evidence="4">SRZ2</strain>
    </source>
</reference>
<dbReference type="Proteomes" id="UP000008867">
    <property type="component" value="Chromosome 6"/>
</dbReference>
<evidence type="ECO:0000259" key="2">
    <source>
        <dbReference type="Pfam" id="PF12660"/>
    </source>
</evidence>
<name>E7A0W4_SPORE</name>
<dbReference type="GO" id="GO:0000127">
    <property type="term" value="C:transcription factor TFIIIC complex"/>
    <property type="evidence" value="ECO:0007669"/>
    <property type="project" value="InterPro"/>
</dbReference>
<evidence type="ECO:0000313" key="4">
    <source>
        <dbReference type="Proteomes" id="UP000008867"/>
    </source>
</evidence>
<gene>
    <name evidence="3" type="ORF">sr13782</name>
</gene>
<dbReference type="OrthoDB" id="6021743at2759"/>
<dbReference type="Pfam" id="PF12660">
    <property type="entry name" value="zf-TFIIIC"/>
    <property type="match status" value="1"/>
</dbReference>
<dbReference type="InterPro" id="IPR044230">
    <property type="entry name" value="GTF3C4"/>
</dbReference>